<dbReference type="Proteomes" id="UP000186601">
    <property type="component" value="Unassembled WGS sequence"/>
</dbReference>
<accession>A0A2R6S4P2</accession>
<evidence type="ECO:0000313" key="1">
    <source>
        <dbReference type="EMBL" id="PSS37260.1"/>
    </source>
</evidence>
<reference evidence="1 2" key="1">
    <citation type="submission" date="2018-02" db="EMBL/GenBank/DDBJ databases">
        <title>Genome sequence of the basidiomycete white-rot fungus Phlebia centrifuga.</title>
        <authorList>
            <person name="Granchi Z."/>
            <person name="Peng M."/>
            <person name="de Vries R.P."/>
            <person name="Hilden K."/>
            <person name="Makela M.R."/>
            <person name="Grigoriev I."/>
            <person name="Riley R."/>
        </authorList>
    </citation>
    <scope>NUCLEOTIDE SEQUENCE [LARGE SCALE GENOMIC DNA]</scope>
    <source>
        <strain evidence="1 2">FBCC195</strain>
    </source>
</reference>
<keyword evidence="2" id="KW-1185">Reference proteome</keyword>
<proteinExistence type="predicted"/>
<name>A0A2R6S4P2_9APHY</name>
<evidence type="ECO:0000313" key="2">
    <source>
        <dbReference type="Proteomes" id="UP000186601"/>
    </source>
</evidence>
<gene>
    <name evidence="1" type="ORF">PHLCEN_2v898</name>
</gene>
<sequence length="120" mass="13397">MTPNYPDFTSYEFSRNSGMAEILFHTFMDYPLTTPFPGVIVPQRVYRSQQTFEMRPPIRFMGRNTPGILLRNALALDFSGLAQANTIPFITGTSARIALRIIEAGNLFCAVSFLSRGPTA</sequence>
<dbReference type="AlphaFoldDB" id="A0A2R6S4P2"/>
<organism evidence="1 2">
    <name type="scientific">Hermanssonia centrifuga</name>
    <dbReference type="NCBI Taxonomy" id="98765"/>
    <lineage>
        <taxon>Eukaryota</taxon>
        <taxon>Fungi</taxon>
        <taxon>Dikarya</taxon>
        <taxon>Basidiomycota</taxon>
        <taxon>Agaricomycotina</taxon>
        <taxon>Agaricomycetes</taxon>
        <taxon>Polyporales</taxon>
        <taxon>Meruliaceae</taxon>
        <taxon>Hermanssonia</taxon>
    </lineage>
</organism>
<dbReference type="EMBL" id="MLYV02000069">
    <property type="protein sequence ID" value="PSS37260.1"/>
    <property type="molecule type" value="Genomic_DNA"/>
</dbReference>
<protein>
    <submittedName>
        <fullName evidence="1">Uncharacterized protein</fullName>
    </submittedName>
</protein>
<comment type="caution">
    <text evidence="1">The sequence shown here is derived from an EMBL/GenBank/DDBJ whole genome shotgun (WGS) entry which is preliminary data.</text>
</comment>